<evidence type="ECO:0000256" key="6">
    <source>
        <dbReference type="ARBA" id="ARBA00023136"/>
    </source>
</evidence>
<dbReference type="OrthoDB" id="6133115at2759"/>
<comment type="similarity">
    <text evidence="2 7">Belongs to the major facilitator superfamily. Sugar transporter (TC 2.A.1.1) family.</text>
</comment>
<feature type="transmembrane region" description="Helical" evidence="8">
    <location>
        <begin position="425"/>
        <end position="444"/>
    </location>
</feature>
<sequence>MAESKQIHNVDAINVHDDLHTRVVVAEGSGKTANQEGAKAKVVHNAELYAAIQESPIARWSKESRHLYFSIFVAFCCACANGYDGSLMTGILAMPHFDRVYGTESDAIRKSLIMSLYTVGAIVCSPFAAILSDKLGRRKTMFAGGCVIIVGAIVAATSMTLPQIVVARFILGGGISIMTVGAPAYAVEISPPHWRGRAVGFYNCGWFGGSIPAALVTFGCNRMDSNLSWQIPLALQCFACVVVMISVWFIPESPRWLLANGREAEAVDFLATYHGNGSAQSRLVMLEIEEMKDGIRQDGVDKEPWNYKPLLLSHSGRWRMAQVLMISIFGQFSGNGLGYFNADIFKLIGITSVEDQLGYNVLNSVISAIGAGIAVCFTDTMPRRKVLIIGTFVCALTLAANGGLSETMAIQQESTGSFEVSYAKGALAAYFLFNFVVSFTYTPLQGVIPAEALETSIRAKGLASSGMIVNSIGFINLFAGPIALKNIKHRYIFVFVGWDCFESLMWYFFCVESQGRTLEQLEWVYDQPNPVKASLKVDKVVVQADGHVTEKITDGSDLSI</sequence>
<dbReference type="InterPro" id="IPR050360">
    <property type="entry name" value="MFS_Sugar_Transporters"/>
</dbReference>
<reference evidence="11" key="1">
    <citation type="submission" date="2016-02" db="EMBL/GenBank/DDBJ databases">
        <title>Draft genome sequence of Microdochium bolleyi, a fungal endophyte of beachgrass.</title>
        <authorList>
            <consortium name="DOE Joint Genome Institute"/>
            <person name="David A.S."/>
            <person name="May G."/>
            <person name="Haridas S."/>
            <person name="Lim J."/>
            <person name="Wang M."/>
            <person name="Labutti K."/>
            <person name="Lipzen A."/>
            <person name="Barry K."/>
            <person name="Grigoriev I.V."/>
        </authorList>
    </citation>
    <scope>NUCLEOTIDE SEQUENCE [LARGE SCALE GENOMIC DNA]</scope>
    <source>
        <strain evidence="11">J235TASD1</strain>
    </source>
</reference>
<dbReference type="NCBIfam" id="TIGR00879">
    <property type="entry name" value="SP"/>
    <property type="match status" value="1"/>
</dbReference>
<evidence type="ECO:0000313" key="11">
    <source>
        <dbReference type="Proteomes" id="UP000070501"/>
    </source>
</evidence>
<dbReference type="GO" id="GO:0016020">
    <property type="term" value="C:membrane"/>
    <property type="evidence" value="ECO:0007669"/>
    <property type="project" value="UniProtKB-SubCell"/>
</dbReference>
<dbReference type="InterPro" id="IPR005829">
    <property type="entry name" value="Sugar_transporter_CS"/>
</dbReference>
<gene>
    <name evidence="10" type="ORF">Micbo1qcDRAFT_230014</name>
</gene>
<feature type="transmembrane region" description="Helical" evidence="8">
    <location>
        <begin position="323"/>
        <end position="342"/>
    </location>
</feature>
<protein>
    <submittedName>
        <fullName evidence="10">Lactose permease</fullName>
    </submittedName>
</protein>
<dbReference type="SUPFAM" id="SSF103473">
    <property type="entry name" value="MFS general substrate transporter"/>
    <property type="match status" value="1"/>
</dbReference>
<dbReference type="GO" id="GO:0005351">
    <property type="term" value="F:carbohydrate:proton symporter activity"/>
    <property type="evidence" value="ECO:0007669"/>
    <property type="project" value="TreeGrafter"/>
</dbReference>
<keyword evidence="11" id="KW-1185">Reference proteome</keyword>
<accession>A0A136JJM0</accession>
<keyword evidence="4 8" id="KW-0812">Transmembrane</keyword>
<feature type="transmembrane region" description="Helical" evidence="8">
    <location>
        <begin position="386"/>
        <end position="405"/>
    </location>
</feature>
<feature type="transmembrane region" description="Helical" evidence="8">
    <location>
        <begin position="199"/>
        <end position="219"/>
    </location>
</feature>
<evidence type="ECO:0000256" key="7">
    <source>
        <dbReference type="RuleBase" id="RU003346"/>
    </source>
</evidence>
<feature type="transmembrane region" description="Helical" evidence="8">
    <location>
        <begin position="357"/>
        <end position="377"/>
    </location>
</feature>
<name>A0A136JJM0_9PEZI</name>
<evidence type="ECO:0000256" key="3">
    <source>
        <dbReference type="ARBA" id="ARBA00022448"/>
    </source>
</evidence>
<dbReference type="EMBL" id="KQ964245">
    <property type="protein sequence ID" value="KXJ97332.1"/>
    <property type="molecule type" value="Genomic_DNA"/>
</dbReference>
<dbReference type="FunFam" id="1.20.1250.20:FF:000217">
    <property type="entry name" value="MFS lactose permease, putative"/>
    <property type="match status" value="1"/>
</dbReference>
<evidence type="ECO:0000256" key="2">
    <source>
        <dbReference type="ARBA" id="ARBA00010992"/>
    </source>
</evidence>
<dbReference type="AlphaFoldDB" id="A0A136JJM0"/>
<comment type="subcellular location">
    <subcellularLocation>
        <location evidence="1">Membrane</location>
        <topology evidence="1">Multi-pass membrane protein</topology>
    </subcellularLocation>
</comment>
<dbReference type="InterPro" id="IPR036259">
    <property type="entry name" value="MFS_trans_sf"/>
</dbReference>
<dbReference type="PANTHER" id="PTHR48022:SF36">
    <property type="entry name" value="LACTOSE PERMEASE, PUTATIVE (AFU_ORTHOLOGUE AFUA_1G17310)-RELATED"/>
    <property type="match status" value="1"/>
</dbReference>
<feature type="transmembrane region" description="Helical" evidence="8">
    <location>
        <begin position="67"/>
        <end position="92"/>
    </location>
</feature>
<dbReference type="InterPro" id="IPR003663">
    <property type="entry name" value="Sugar/inositol_transpt"/>
</dbReference>
<dbReference type="PANTHER" id="PTHR48022">
    <property type="entry name" value="PLASTIDIC GLUCOSE TRANSPORTER 4"/>
    <property type="match status" value="1"/>
</dbReference>
<evidence type="ECO:0000256" key="1">
    <source>
        <dbReference type="ARBA" id="ARBA00004141"/>
    </source>
</evidence>
<proteinExistence type="inferred from homology"/>
<dbReference type="Proteomes" id="UP000070501">
    <property type="component" value="Unassembled WGS sequence"/>
</dbReference>
<evidence type="ECO:0000259" key="9">
    <source>
        <dbReference type="PROSITE" id="PS50850"/>
    </source>
</evidence>
<dbReference type="Pfam" id="PF00083">
    <property type="entry name" value="Sugar_tr"/>
    <property type="match status" value="1"/>
</dbReference>
<evidence type="ECO:0000313" key="10">
    <source>
        <dbReference type="EMBL" id="KXJ97332.1"/>
    </source>
</evidence>
<feature type="domain" description="Major facilitator superfamily (MFS) profile" evidence="9">
    <location>
        <begin position="70"/>
        <end position="515"/>
    </location>
</feature>
<evidence type="ECO:0000256" key="5">
    <source>
        <dbReference type="ARBA" id="ARBA00022989"/>
    </source>
</evidence>
<feature type="transmembrane region" description="Helical" evidence="8">
    <location>
        <begin position="465"/>
        <end position="484"/>
    </location>
</feature>
<keyword evidence="3 7" id="KW-0813">Transport</keyword>
<dbReference type="InterPro" id="IPR020846">
    <property type="entry name" value="MFS_dom"/>
</dbReference>
<keyword evidence="5 8" id="KW-1133">Transmembrane helix</keyword>
<evidence type="ECO:0000256" key="4">
    <source>
        <dbReference type="ARBA" id="ARBA00022692"/>
    </source>
</evidence>
<dbReference type="PROSITE" id="PS00216">
    <property type="entry name" value="SUGAR_TRANSPORT_1"/>
    <property type="match status" value="1"/>
</dbReference>
<keyword evidence="6 8" id="KW-0472">Membrane</keyword>
<evidence type="ECO:0000256" key="8">
    <source>
        <dbReference type="SAM" id="Phobius"/>
    </source>
</evidence>
<dbReference type="Gene3D" id="1.20.1250.20">
    <property type="entry name" value="MFS general substrate transporter like domains"/>
    <property type="match status" value="1"/>
</dbReference>
<feature type="transmembrane region" description="Helical" evidence="8">
    <location>
        <begin position="167"/>
        <end position="187"/>
    </location>
</feature>
<dbReference type="InParanoid" id="A0A136JJM0"/>
<feature type="transmembrane region" description="Helical" evidence="8">
    <location>
        <begin position="142"/>
        <end position="161"/>
    </location>
</feature>
<feature type="transmembrane region" description="Helical" evidence="8">
    <location>
        <begin position="231"/>
        <end position="250"/>
    </location>
</feature>
<feature type="transmembrane region" description="Helical" evidence="8">
    <location>
        <begin position="112"/>
        <end position="130"/>
    </location>
</feature>
<dbReference type="PROSITE" id="PS50850">
    <property type="entry name" value="MFS"/>
    <property type="match status" value="1"/>
</dbReference>
<organism evidence="10 11">
    <name type="scientific">Microdochium bolleyi</name>
    <dbReference type="NCBI Taxonomy" id="196109"/>
    <lineage>
        <taxon>Eukaryota</taxon>
        <taxon>Fungi</taxon>
        <taxon>Dikarya</taxon>
        <taxon>Ascomycota</taxon>
        <taxon>Pezizomycotina</taxon>
        <taxon>Sordariomycetes</taxon>
        <taxon>Xylariomycetidae</taxon>
        <taxon>Xylariales</taxon>
        <taxon>Microdochiaceae</taxon>
        <taxon>Microdochium</taxon>
    </lineage>
</organism>
<dbReference type="InterPro" id="IPR005828">
    <property type="entry name" value="MFS_sugar_transport-like"/>
</dbReference>